<feature type="transmembrane region" description="Helical" evidence="2">
    <location>
        <begin position="104"/>
        <end position="125"/>
    </location>
</feature>
<dbReference type="Proteomes" id="UP001501532">
    <property type="component" value="Unassembled WGS sequence"/>
</dbReference>
<feature type="compositionally biased region" description="Pro residues" evidence="1">
    <location>
        <begin position="349"/>
        <end position="363"/>
    </location>
</feature>
<protein>
    <recommendedName>
        <fullName evidence="3">DUF6545 domain-containing protein</fullName>
    </recommendedName>
</protein>
<feature type="transmembrane region" description="Helical" evidence="2">
    <location>
        <begin position="217"/>
        <end position="242"/>
    </location>
</feature>
<feature type="transmembrane region" description="Helical" evidence="2">
    <location>
        <begin position="6"/>
        <end position="26"/>
    </location>
</feature>
<keyword evidence="2" id="KW-0812">Transmembrane</keyword>
<dbReference type="Pfam" id="PF20182">
    <property type="entry name" value="DUF6545"/>
    <property type="match status" value="1"/>
</dbReference>
<evidence type="ECO:0000256" key="2">
    <source>
        <dbReference type="SAM" id="Phobius"/>
    </source>
</evidence>
<dbReference type="PROSITE" id="PS51257">
    <property type="entry name" value="PROKAR_LIPOPROTEIN"/>
    <property type="match status" value="1"/>
</dbReference>
<feature type="transmembrane region" description="Helical" evidence="2">
    <location>
        <begin position="181"/>
        <end position="197"/>
    </location>
</feature>
<evidence type="ECO:0000256" key="1">
    <source>
        <dbReference type="SAM" id="MobiDB-lite"/>
    </source>
</evidence>
<feature type="transmembrane region" description="Helical" evidence="2">
    <location>
        <begin position="145"/>
        <end position="169"/>
    </location>
</feature>
<accession>A0ABP6LSE0</accession>
<sequence length="397" mass="43049">MKANLGFYVAGGLLLLACLLKLPALVRARGRDWLLSSICALLLVGSGVLFTSAPQTIIVVNRTTGVSNFSAPLVYCALTGFSAASVVLVLNWRGGPDKGHTRRLSQWIIALYLLVWVLIVCLYALGDAPVERRTDFDLYYAGTPYIREMILLYLLAHGVASFTCSRLCWRWSRDVYGSMRIGLRALALGYLMHYAGYDGAKLVAIGARWTGHDWGILATGVAPSMGQPSALLVAVGFILPLVGRRSEDAVRYWQLGPLARTVGAVPGAPGLVLLSLPWWTPEFRLRLTQRQTYISDRIVACRGRFDPRIWDEAHAAAVARGAGAQDADVIAEAAMIAAAVDTYSIVGEEPPPGPATLGPPGPPLTTGDLARLSRALRTRVVKDVRRRSRARLEQAST</sequence>
<feature type="transmembrane region" description="Helical" evidence="2">
    <location>
        <begin position="72"/>
        <end position="92"/>
    </location>
</feature>
<keyword evidence="2" id="KW-0472">Membrane</keyword>
<proteinExistence type="predicted"/>
<evidence type="ECO:0000259" key="3">
    <source>
        <dbReference type="Pfam" id="PF20182"/>
    </source>
</evidence>
<dbReference type="InterPro" id="IPR046675">
    <property type="entry name" value="DUF6545"/>
</dbReference>
<comment type="caution">
    <text evidence="4">The sequence shown here is derived from an EMBL/GenBank/DDBJ whole genome shotgun (WGS) entry which is preliminary data.</text>
</comment>
<name>A0ABP6LSE0_9ACTN</name>
<dbReference type="EMBL" id="BAAAUF010000034">
    <property type="protein sequence ID" value="GAA3052517.1"/>
    <property type="molecule type" value="Genomic_DNA"/>
</dbReference>
<feature type="domain" description="DUF6545" evidence="3">
    <location>
        <begin position="250"/>
        <end position="377"/>
    </location>
</feature>
<feature type="region of interest" description="Disordered" evidence="1">
    <location>
        <begin position="347"/>
        <end position="368"/>
    </location>
</feature>
<organism evidence="4 5">
    <name type="scientific">Streptomyces glomeratus</name>
    <dbReference type="NCBI Taxonomy" id="284452"/>
    <lineage>
        <taxon>Bacteria</taxon>
        <taxon>Bacillati</taxon>
        <taxon>Actinomycetota</taxon>
        <taxon>Actinomycetes</taxon>
        <taxon>Kitasatosporales</taxon>
        <taxon>Streptomycetaceae</taxon>
        <taxon>Streptomyces</taxon>
    </lineage>
</organism>
<keyword evidence="2" id="KW-1133">Transmembrane helix</keyword>
<keyword evidence="5" id="KW-1185">Reference proteome</keyword>
<gene>
    <name evidence="4" type="ORF">GCM10010448_39700</name>
</gene>
<reference evidence="5" key="1">
    <citation type="journal article" date="2019" name="Int. J. Syst. Evol. Microbiol.">
        <title>The Global Catalogue of Microorganisms (GCM) 10K type strain sequencing project: providing services to taxonomists for standard genome sequencing and annotation.</title>
        <authorList>
            <consortium name="The Broad Institute Genomics Platform"/>
            <consortium name="The Broad Institute Genome Sequencing Center for Infectious Disease"/>
            <person name="Wu L."/>
            <person name="Ma J."/>
        </authorList>
    </citation>
    <scope>NUCLEOTIDE SEQUENCE [LARGE SCALE GENOMIC DNA]</scope>
    <source>
        <strain evidence="5">JCM 9091</strain>
    </source>
</reference>
<feature type="transmembrane region" description="Helical" evidence="2">
    <location>
        <begin position="33"/>
        <end position="52"/>
    </location>
</feature>
<evidence type="ECO:0000313" key="4">
    <source>
        <dbReference type="EMBL" id="GAA3052517.1"/>
    </source>
</evidence>
<dbReference type="RefSeq" id="WP_234517681.1">
    <property type="nucleotide sequence ID" value="NZ_BAAAUF010000034.1"/>
</dbReference>
<evidence type="ECO:0000313" key="5">
    <source>
        <dbReference type="Proteomes" id="UP001501532"/>
    </source>
</evidence>